<evidence type="ECO:0000313" key="6">
    <source>
        <dbReference type="Proteomes" id="UP001139485"/>
    </source>
</evidence>
<keyword evidence="5" id="KW-0449">Lipoprotein</keyword>
<dbReference type="GO" id="GO:0030313">
    <property type="term" value="C:cell envelope"/>
    <property type="evidence" value="ECO:0007669"/>
    <property type="project" value="UniProtKB-SubCell"/>
</dbReference>
<dbReference type="EMBL" id="JAMOIL010000001">
    <property type="protein sequence ID" value="MCM0618796.1"/>
    <property type="molecule type" value="Genomic_DNA"/>
</dbReference>
<proteinExistence type="inferred from homology"/>
<dbReference type="InterPro" id="IPR009830">
    <property type="entry name" value="LppX/LprAFG"/>
</dbReference>
<name>A0A9X2D434_9ACTN</name>
<sequence>MAPHHTRPARAAASRASALALTGACLLAAVGCSSAESEELSPREAVDAAADTLTATAGVRVAISTDAPPSGVSALVGAEGTLTAAPAFDGSITITYAGLEPQVPVVAVDDTVYAQLPLTTGWTAIDPADYGAPDPSLLLDADAGVPALLRATTDLAAGSSQRGGTDNSEVLTPYTGTVAGEAVGAVVGSGGAPEGDVDVTYLITEDGELRSAEVTGEFYGAAATTYVLDLDSYGEAPEITAPQ</sequence>
<protein>
    <submittedName>
        <fullName evidence="5">LppX_LprAFG lipoprotein</fullName>
    </submittedName>
</protein>
<keyword evidence="3" id="KW-1003">Cell membrane</keyword>
<evidence type="ECO:0000256" key="1">
    <source>
        <dbReference type="ARBA" id="ARBA00004196"/>
    </source>
</evidence>
<dbReference type="Proteomes" id="UP001139485">
    <property type="component" value="Unassembled WGS sequence"/>
</dbReference>
<dbReference type="Pfam" id="PF07161">
    <property type="entry name" value="LppX_LprAFG"/>
    <property type="match status" value="1"/>
</dbReference>
<dbReference type="CDD" id="cd16334">
    <property type="entry name" value="LppX-like"/>
    <property type="match status" value="1"/>
</dbReference>
<dbReference type="AlphaFoldDB" id="A0A9X2D434"/>
<evidence type="ECO:0000256" key="3">
    <source>
        <dbReference type="ARBA" id="ARBA00022475"/>
    </source>
</evidence>
<feature type="chain" id="PRO_5040987282" evidence="4">
    <location>
        <begin position="36"/>
        <end position="243"/>
    </location>
</feature>
<feature type="signal peptide" evidence="4">
    <location>
        <begin position="1"/>
        <end position="35"/>
    </location>
</feature>
<reference evidence="5" key="1">
    <citation type="submission" date="2022-05" db="EMBL/GenBank/DDBJ databases">
        <authorList>
            <person name="Tuo L."/>
        </authorList>
    </citation>
    <scope>NUCLEOTIDE SEQUENCE</scope>
    <source>
        <strain evidence="5">BSK12Z-4</strain>
    </source>
</reference>
<dbReference type="RefSeq" id="WP_250825764.1">
    <property type="nucleotide sequence ID" value="NZ_JAMOIL010000001.1"/>
</dbReference>
<dbReference type="InterPro" id="IPR029046">
    <property type="entry name" value="LolA/LolB/LppX"/>
</dbReference>
<organism evidence="5 6">
    <name type="scientific">Nocardioides bruguierae</name>
    <dbReference type="NCBI Taxonomy" id="2945102"/>
    <lineage>
        <taxon>Bacteria</taxon>
        <taxon>Bacillati</taxon>
        <taxon>Actinomycetota</taxon>
        <taxon>Actinomycetes</taxon>
        <taxon>Propionibacteriales</taxon>
        <taxon>Nocardioidaceae</taxon>
        <taxon>Nocardioides</taxon>
    </lineage>
</organism>
<keyword evidence="6" id="KW-1185">Reference proteome</keyword>
<comment type="similarity">
    <text evidence="2">Belongs to the LppX/LprAFG lipoprotein family.</text>
</comment>
<dbReference type="PROSITE" id="PS51257">
    <property type="entry name" value="PROKAR_LIPOPROTEIN"/>
    <property type="match status" value="1"/>
</dbReference>
<keyword evidence="3" id="KW-0472">Membrane</keyword>
<evidence type="ECO:0000256" key="2">
    <source>
        <dbReference type="ARBA" id="ARBA00009194"/>
    </source>
</evidence>
<comment type="caution">
    <text evidence="5">The sequence shown here is derived from an EMBL/GenBank/DDBJ whole genome shotgun (WGS) entry which is preliminary data.</text>
</comment>
<evidence type="ECO:0000313" key="5">
    <source>
        <dbReference type="EMBL" id="MCM0618796.1"/>
    </source>
</evidence>
<comment type="subcellular location">
    <subcellularLocation>
        <location evidence="1">Cell envelope</location>
    </subcellularLocation>
</comment>
<accession>A0A9X2D434</accession>
<dbReference type="SUPFAM" id="SSF89392">
    <property type="entry name" value="Prokaryotic lipoproteins and lipoprotein localization factors"/>
    <property type="match status" value="1"/>
</dbReference>
<evidence type="ECO:0000256" key="4">
    <source>
        <dbReference type="SAM" id="SignalP"/>
    </source>
</evidence>
<gene>
    <name evidence="5" type="ORF">M8330_00640</name>
</gene>
<dbReference type="Gene3D" id="2.50.20.20">
    <property type="match status" value="1"/>
</dbReference>
<keyword evidence="4" id="KW-0732">Signal</keyword>